<evidence type="ECO:0000313" key="1">
    <source>
        <dbReference type="EMBL" id="RRJ54985.1"/>
    </source>
</evidence>
<protein>
    <submittedName>
        <fullName evidence="1">Uncharacterized protein</fullName>
    </submittedName>
</protein>
<keyword evidence="2" id="KW-1185">Reference proteome</keyword>
<accession>A0A3P3TA99</accession>
<dbReference type="RefSeq" id="WP_128636078.1">
    <property type="nucleotide sequence ID" value="NZ_RRCN01000002.1"/>
</dbReference>
<evidence type="ECO:0000313" key="2">
    <source>
        <dbReference type="Proteomes" id="UP000267017"/>
    </source>
</evidence>
<proteinExistence type="predicted"/>
<reference evidence="1 2" key="1">
    <citation type="submission" date="2018-11" db="EMBL/GenBank/DDBJ databases">
        <title>Genome sequencing of Paenibacillus sp. KCOM 3021 (= ChDC PVNT-B20).</title>
        <authorList>
            <person name="Kook J.-K."/>
            <person name="Park S.-N."/>
            <person name="Lim Y.K."/>
        </authorList>
    </citation>
    <scope>NUCLEOTIDE SEQUENCE [LARGE SCALE GENOMIC DNA]</scope>
    <source>
        <strain evidence="1 2">KCOM 3021</strain>
    </source>
</reference>
<name>A0A3P3TA99_9BACL</name>
<dbReference type="OrthoDB" id="2616474at2"/>
<comment type="caution">
    <text evidence="1">The sequence shown here is derived from an EMBL/GenBank/DDBJ whole genome shotgun (WGS) entry which is preliminary data.</text>
</comment>
<organism evidence="1 2">
    <name type="scientific">Paenibacillus oralis</name>
    <dbReference type="NCBI Taxonomy" id="2490856"/>
    <lineage>
        <taxon>Bacteria</taxon>
        <taxon>Bacillati</taxon>
        <taxon>Bacillota</taxon>
        <taxon>Bacilli</taxon>
        <taxon>Bacillales</taxon>
        <taxon>Paenibacillaceae</taxon>
        <taxon>Paenibacillus</taxon>
    </lineage>
</organism>
<sequence>MNLKKVQMTWVEVLKLPSPFKFGKGAVRVNRYDNTRVYFEFPGQVSENLREIYRQIRVWLLNSRCVSIQFTYEGTMPIKELTRLKFTRSSDKIWRMQHDLLSVVAIPIDNAGTWILSIENRTGKKGVPVDACDLPALFSVQLSIDADGEVIGS</sequence>
<dbReference type="EMBL" id="RRCN01000002">
    <property type="protein sequence ID" value="RRJ54985.1"/>
    <property type="molecule type" value="Genomic_DNA"/>
</dbReference>
<dbReference type="AlphaFoldDB" id="A0A3P3TA99"/>
<dbReference type="Proteomes" id="UP000267017">
    <property type="component" value="Unassembled WGS sequence"/>
</dbReference>
<gene>
    <name evidence="1" type="ORF">EHV15_36060</name>
</gene>